<protein>
    <submittedName>
        <fullName evidence="3">Uncharacterized protein</fullName>
    </submittedName>
</protein>
<dbReference type="eggNOG" id="ENOG5033RRU">
    <property type="taxonomic scope" value="Bacteria"/>
</dbReference>
<sequence>MPSEDERPFEDGLGTEIRRAGEAFELSGRAALVDGALEQGRRAVRRRRAVAVAGGVLTLALVGGGVTFAAGQLGASGDRANVAGSGPAAPTITPTAPAPDTAAPTPSAPPTEAVTAPPPDAPPAPDAPTPTATGAAPTGEPSPDPVSRGTHDAGVPAPPLDYTALMPTFRALLPDGLSVGEETDSGGEFASVVVNDGEGRSLVQINVQADMRDVADDLYGDATTLPDGTLLATSKKPGEKGGRGVVMWTADSMRPDGMRVVVSAFNSGEQSSPATREAPALTMDQLTALVLSPQWPRLQQR</sequence>
<feature type="transmembrane region" description="Helical" evidence="2">
    <location>
        <begin position="49"/>
        <end position="71"/>
    </location>
</feature>
<dbReference type="Proteomes" id="UP000001685">
    <property type="component" value="Chromosome"/>
</dbReference>
<name>B1VSD8_STRGG</name>
<dbReference type="HOGENOM" id="CLU_924135_0_0_11"/>
<dbReference type="PATRIC" id="fig|455632.4.peg.4138"/>
<keyword evidence="2" id="KW-1133">Transmembrane helix</keyword>
<organism evidence="3 4">
    <name type="scientific">Streptomyces griseus subsp. griseus (strain JCM 4626 / CBS 651.72 / NBRC 13350 / KCC S-0626 / ISP 5235)</name>
    <dbReference type="NCBI Taxonomy" id="455632"/>
    <lineage>
        <taxon>Bacteria</taxon>
        <taxon>Bacillati</taxon>
        <taxon>Actinomycetota</taxon>
        <taxon>Actinomycetes</taxon>
        <taxon>Kitasatosporales</taxon>
        <taxon>Streptomycetaceae</taxon>
        <taxon>Streptomyces</taxon>
    </lineage>
</organism>
<keyword evidence="2" id="KW-0472">Membrane</keyword>
<evidence type="ECO:0000256" key="2">
    <source>
        <dbReference type="SAM" id="Phobius"/>
    </source>
</evidence>
<evidence type="ECO:0000313" key="4">
    <source>
        <dbReference type="Proteomes" id="UP000001685"/>
    </source>
</evidence>
<reference evidence="4" key="1">
    <citation type="journal article" date="2008" name="J. Bacteriol.">
        <title>Genome sequence of the streptomycin-producing microorganism Streptomyces griseus IFO 13350.</title>
        <authorList>
            <person name="Ohnishi Y."/>
            <person name="Ishikawa J."/>
            <person name="Hara H."/>
            <person name="Suzuki H."/>
            <person name="Ikenoya M."/>
            <person name="Ikeda H."/>
            <person name="Yamashita A."/>
            <person name="Hattori M."/>
            <person name="Horinouchi S."/>
        </authorList>
    </citation>
    <scope>NUCLEOTIDE SEQUENCE [LARGE SCALE GENOMIC DNA]</scope>
    <source>
        <strain evidence="4">JCM 4626 / NBRC 13350</strain>
    </source>
</reference>
<feature type="compositionally biased region" description="Pro residues" evidence="1">
    <location>
        <begin position="116"/>
        <end position="128"/>
    </location>
</feature>
<feature type="compositionally biased region" description="Low complexity" evidence="1">
    <location>
        <begin position="129"/>
        <end position="141"/>
    </location>
</feature>
<gene>
    <name evidence="3" type="ordered locus">SGR_4063</name>
</gene>
<keyword evidence="2" id="KW-0812">Transmembrane</keyword>
<evidence type="ECO:0000313" key="3">
    <source>
        <dbReference type="EMBL" id="BAG20892.1"/>
    </source>
</evidence>
<feature type="region of interest" description="Disordered" evidence="1">
    <location>
        <begin position="82"/>
        <end position="159"/>
    </location>
</feature>
<evidence type="ECO:0000256" key="1">
    <source>
        <dbReference type="SAM" id="MobiDB-lite"/>
    </source>
</evidence>
<dbReference type="AlphaFoldDB" id="B1VSD8"/>
<accession>B1VSD8</accession>
<dbReference type="EMBL" id="AP009493">
    <property type="protein sequence ID" value="BAG20892.1"/>
    <property type="molecule type" value="Genomic_DNA"/>
</dbReference>
<dbReference type="RefSeq" id="WP_012380335.1">
    <property type="nucleotide sequence ID" value="NC_010572.1"/>
</dbReference>
<dbReference type="KEGG" id="sgr:SGR_4063"/>
<proteinExistence type="predicted"/>
<feature type="compositionally biased region" description="Low complexity" evidence="1">
    <location>
        <begin position="83"/>
        <end position="115"/>
    </location>
</feature>